<sequence length="63" mass="7229">TYQSLKNDISDSLNHFIQQQKLDPDCIVEPIIDNIGNKLMGLFWQSDEQVQLLSSKCGLQSYQ</sequence>
<proteinExistence type="predicted"/>
<accession>A0ACA9SQ41</accession>
<comment type="caution">
    <text evidence="1">The sequence shown here is derived from an EMBL/GenBank/DDBJ whole genome shotgun (WGS) entry which is preliminary data.</text>
</comment>
<keyword evidence="2" id="KW-1185">Reference proteome</keyword>
<evidence type="ECO:0000313" key="1">
    <source>
        <dbReference type="EMBL" id="CAG8843357.1"/>
    </source>
</evidence>
<dbReference type="EMBL" id="CAJVQC010138082">
    <property type="protein sequence ID" value="CAG8843357.1"/>
    <property type="molecule type" value="Genomic_DNA"/>
</dbReference>
<gene>
    <name evidence="1" type="ORF">RPERSI_LOCUS32721</name>
</gene>
<reference evidence="1" key="1">
    <citation type="submission" date="2021-06" db="EMBL/GenBank/DDBJ databases">
        <authorList>
            <person name="Kallberg Y."/>
            <person name="Tangrot J."/>
            <person name="Rosling A."/>
        </authorList>
    </citation>
    <scope>NUCLEOTIDE SEQUENCE</scope>
    <source>
        <strain evidence="1">MA461A</strain>
    </source>
</reference>
<protein>
    <submittedName>
        <fullName evidence="1">4747_t:CDS:1</fullName>
    </submittedName>
</protein>
<evidence type="ECO:0000313" key="2">
    <source>
        <dbReference type="Proteomes" id="UP000789920"/>
    </source>
</evidence>
<name>A0ACA9SQ41_9GLOM</name>
<organism evidence="1 2">
    <name type="scientific">Racocetra persica</name>
    <dbReference type="NCBI Taxonomy" id="160502"/>
    <lineage>
        <taxon>Eukaryota</taxon>
        <taxon>Fungi</taxon>
        <taxon>Fungi incertae sedis</taxon>
        <taxon>Mucoromycota</taxon>
        <taxon>Glomeromycotina</taxon>
        <taxon>Glomeromycetes</taxon>
        <taxon>Diversisporales</taxon>
        <taxon>Gigasporaceae</taxon>
        <taxon>Racocetra</taxon>
    </lineage>
</organism>
<feature type="non-terminal residue" evidence="1">
    <location>
        <position position="63"/>
    </location>
</feature>
<dbReference type="Proteomes" id="UP000789920">
    <property type="component" value="Unassembled WGS sequence"/>
</dbReference>
<feature type="non-terminal residue" evidence="1">
    <location>
        <position position="1"/>
    </location>
</feature>